<evidence type="ECO:0000256" key="7">
    <source>
        <dbReference type="HAMAP-Rule" id="MF_00397"/>
    </source>
</evidence>
<dbReference type="EMBL" id="LN887345">
    <property type="protein sequence ID" value="CUR38406.1"/>
    <property type="molecule type" value="Genomic_DNA"/>
</dbReference>
<evidence type="ECO:0000256" key="6">
    <source>
        <dbReference type="ARBA" id="ARBA00048574"/>
    </source>
</evidence>
<dbReference type="GO" id="GO:0005524">
    <property type="term" value="F:ATP binding"/>
    <property type="evidence" value="ECO:0007669"/>
    <property type="project" value="UniProtKB-KW"/>
</dbReference>
<dbReference type="EC" id="2.4.2.52" evidence="7"/>
<evidence type="ECO:0000313" key="9">
    <source>
        <dbReference type="EMBL" id="CUR39968.1"/>
    </source>
</evidence>
<evidence type="ECO:0000256" key="4">
    <source>
        <dbReference type="ARBA" id="ARBA00022741"/>
    </source>
</evidence>
<dbReference type="Proteomes" id="UP000235484">
    <property type="component" value="Unassembled WGS sequence"/>
</dbReference>
<keyword evidence="5 7" id="KW-0067">ATP-binding</keyword>
<evidence type="ECO:0000256" key="5">
    <source>
        <dbReference type="ARBA" id="ARBA00022840"/>
    </source>
</evidence>
<protein>
    <recommendedName>
        <fullName evidence="7">Probable 2-(5''-triphosphoribosyl)-3'-dephosphocoenzyme-A synthase</fullName>
        <shortName evidence="7">2-(5''-triphosphoribosyl)-3'-dephospho-CoA synthase</shortName>
        <ecNumber evidence="7">2.4.2.52</ecNumber>
    </recommendedName>
</protein>
<proteinExistence type="inferred from homology"/>
<comment type="catalytic activity">
    <reaction evidence="1 7">
        <text>3'-dephospho-CoA + ATP = 2'-(5''-triphospho-alpha-D-ribosyl)-3'-dephospho-CoA + adenine</text>
        <dbReference type="Rhea" id="RHEA:15117"/>
        <dbReference type="ChEBI" id="CHEBI:16708"/>
        <dbReference type="ChEBI" id="CHEBI:30616"/>
        <dbReference type="ChEBI" id="CHEBI:57328"/>
        <dbReference type="ChEBI" id="CHEBI:61378"/>
        <dbReference type="EC" id="2.4.2.52"/>
    </reaction>
</comment>
<sequence>MQTIFDHGEYQDILAVLKNKDERVKIQNQLLKTNPSMTVVAAKLNIPGPIKNNKKIESFFIAGLNEFEKMLLDAGIVFISKKEWLDKKTGPERFYLVEMGAILVKEITSHFEELKPSYRLFDLDVLANDSGTIKSLSRSDVNLPARKCLICGRPAKECGRSRRHSVEELQEKVSQLVCVELAYQEKENITNWLTQLAQRALLYEVSAWPKPGLVDPVEHGAHLDMDIFTFINSSISLRNYLHQAALLGIMSRSANLSLIFEELREYGKKAEKTMFVATNNVNTHKGAVFSLGVFVAATAYSLQHLKQFDANDIKNVIKKMLKNLINDDLKHLSSKNFLTAGEKQYLKYGLSGIRGEAHAGYPTVFKYGLPTLLTSNYDWNSRILITFLELALHIEDSTLIKRAGDPAIQEWKNKEIQECLRLGGINTKSGQQKLTQIEEKFTQQNLSLGGTADLLIVTIFLALVKEGLPDGLQNK</sequence>
<dbReference type="GO" id="GO:0016757">
    <property type="term" value="F:glycosyltransferase activity"/>
    <property type="evidence" value="ECO:0007669"/>
    <property type="project" value="UniProtKB-KW"/>
</dbReference>
<comment type="catalytic activity">
    <reaction evidence="6">
        <text>apo-[citrate lyase ACP] + 2'-(5''-triphospho-alpha-D-ribosyl)-3'-dephospho-CoA = holo-[citrate lyase ACP] + diphosphate</text>
        <dbReference type="Rhea" id="RHEA:16333"/>
        <dbReference type="Rhea" id="RHEA-COMP:10157"/>
        <dbReference type="Rhea" id="RHEA-COMP:10158"/>
        <dbReference type="ChEBI" id="CHEBI:29999"/>
        <dbReference type="ChEBI" id="CHEBI:33019"/>
        <dbReference type="ChEBI" id="CHEBI:61378"/>
        <dbReference type="ChEBI" id="CHEBI:82683"/>
        <dbReference type="EC" id="2.7.7.61"/>
    </reaction>
</comment>
<dbReference type="PANTHER" id="PTHR30201">
    <property type="entry name" value="TRIPHOSPHORIBOSYL-DEPHOSPHO-COA SYNTHASE"/>
    <property type="match status" value="1"/>
</dbReference>
<evidence type="ECO:0000256" key="2">
    <source>
        <dbReference type="ARBA" id="ARBA00022679"/>
    </source>
</evidence>
<dbReference type="NCBIfam" id="TIGR03124">
    <property type="entry name" value="citrate_citX"/>
    <property type="match status" value="1"/>
</dbReference>
<evidence type="ECO:0000313" key="10">
    <source>
        <dbReference type="Proteomes" id="UP000235484"/>
    </source>
</evidence>
<dbReference type="Gene3D" id="1.10.4200.10">
    <property type="entry name" value="Triphosphoribosyl-dephospho-CoA protein"/>
    <property type="match status" value="1"/>
</dbReference>
<dbReference type="InterPro" id="IPR017551">
    <property type="entry name" value="TriPribosyl-deP-CoA_syn_CitG"/>
</dbReference>
<keyword evidence="4 7" id="KW-0547">Nucleotide-binding</keyword>
<dbReference type="HAMAP" id="MF_00397">
    <property type="entry name" value="CitG"/>
    <property type="match status" value="1"/>
</dbReference>
<evidence type="ECO:0000313" key="8">
    <source>
        <dbReference type="EMBL" id="CUR38406.1"/>
    </source>
</evidence>
<dbReference type="AlphaFoldDB" id="A0A0U5JMT0"/>
<dbReference type="RefSeq" id="WP_102815760.1">
    <property type="nucleotide sequence ID" value="NZ_CP084583.1"/>
</dbReference>
<keyword evidence="3" id="KW-0548">Nucleotidyltransferase</keyword>
<keyword evidence="8" id="KW-0328">Glycosyltransferase</keyword>
<dbReference type="Pfam" id="PF01874">
    <property type="entry name" value="CitG"/>
    <property type="match status" value="1"/>
</dbReference>
<dbReference type="GO" id="GO:0050519">
    <property type="term" value="F:holo-citrate lyase synthase activity"/>
    <property type="evidence" value="ECO:0007669"/>
    <property type="project" value="UniProtKB-EC"/>
</dbReference>
<dbReference type="InterPro" id="IPR002736">
    <property type="entry name" value="CitG"/>
</dbReference>
<reference evidence="10" key="1">
    <citation type="submission" date="2015-10" db="EMBL/GenBank/DDBJ databases">
        <authorList>
            <person name="Crossman L.C."/>
        </authorList>
    </citation>
    <scope>NUCLEOTIDE SEQUENCE [LARGE SCALE GENOMIC DNA]</scope>
    <source>
        <strain evidence="10">20-2</strain>
    </source>
</reference>
<keyword evidence="2 7" id="KW-0808">Transferase</keyword>
<name>A0A0U5JMT0_LIMRT</name>
<dbReference type="PANTHER" id="PTHR30201:SF2">
    <property type="entry name" value="2-(5''-TRIPHOSPHORIBOSYL)-3'-DEPHOSPHOCOENZYME-A SYNTHASE"/>
    <property type="match status" value="1"/>
</dbReference>
<dbReference type="NCBIfam" id="TIGR03125">
    <property type="entry name" value="citrate_citG"/>
    <property type="match status" value="1"/>
</dbReference>
<dbReference type="EMBL" id="LN887507">
    <property type="protein sequence ID" value="CUR39968.1"/>
    <property type="molecule type" value="Genomic_DNA"/>
</dbReference>
<organism evidence="8">
    <name type="scientific">Limosilactobacillus reuteri</name>
    <name type="common">Lactobacillus reuteri</name>
    <dbReference type="NCBI Taxonomy" id="1598"/>
    <lineage>
        <taxon>Bacteria</taxon>
        <taxon>Bacillati</taxon>
        <taxon>Bacillota</taxon>
        <taxon>Bacilli</taxon>
        <taxon>Lactobacillales</taxon>
        <taxon>Lactobacillaceae</taxon>
        <taxon>Limosilactobacillus</taxon>
    </lineage>
</organism>
<dbReference type="Pfam" id="PF03802">
    <property type="entry name" value="CitX"/>
    <property type="match status" value="1"/>
</dbReference>
<dbReference type="GO" id="GO:0046917">
    <property type="term" value="F:triphosphoribosyl-dephospho-CoA synthase activity"/>
    <property type="evidence" value="ECO:0007669"/>
    <property type="project" value="UniProtKB-UniRule"/>
</dbReference>
<evidence type="ECO:0000256" key="1">
    <source>
        <dbReference type="ARBA" id="ARBA00001210"/>
    </source>
</evidence>
<accession>A0A0U5JMT0</accession>
<reference evidence="8" key="2">
    <citation type="submission" date="2015-10" db="EMBL/GenBank/DDBJ databases">
        <authorList>
            <person name="Gilbert D.G."/>
        </authorList>
    </citation>
    <scope>NUCLEOTIDE SEQUENCE</scope>
    <source>
        <strain evidence="9">20-2</strain>
        <strain evidence="8">3c6</strain>
    </source>
</reference>
<dbReference type="GO" id="GO:0051191">
    <property type="term" value="P:prosthetic group biosynthetic process"/>
    <property type="evidence" value="ECO:0007669"/>
    <property type="project" value="InterPro"/>
</dbReference>
<dbReference type="InterPro" id="IPR005551">
    <property type="entry name" value="CitX"/>
</dbReference>
<evidence type="ECO:0000256" key="3">
    <source>
        <dbReference type="ARBA" id="ARBA00022695"/>
    </source>
</evidence>
<gene>
    <name evidence="7" type="primary">citG</name>
    <name evidence="9" type="ORF">LRLP16767_LR202_00018</name>
    <name evidence="8" type="ORF">LRLP16767_LR3C6_00363</name>
</gene>
<comment type="similarity">
    <text evidence="7">Belongs to the CitG/MdcB family.</text>
</comment>